<name>A0A363NNL3_9SPHI</name>
<dbReference type="GO" id="GO:0016989">
    <property type="term" value="F:sigma factor antagonist activity"/>
    <property type="evidence" value="ECO:0007669"/>
    <property type="project" value="TreeGrafter"/>
</dbReference>
<comment type="caution">
    <text evidence="4">The sequence shown here is derived from an EMBL/GenBank/DDBJ whole genome shotgun (WGS) entry which is preliminary data.</text>
</comment>
<evidence type="ECO:0000259" key="2">
    <source>
        <dbReference type="Pfam" id="PF04773"/>
    </source>
</evidence>
<accession>A0A363NNL3</accession>
<evidence type="ECO:0000256" key="1">
    <source>
        <dbReference type="SAM" id="Phobius"/>
    </source>
</evidence>
<proteinExistence type="predicted"/>
<dbReference type="PIRSF" id="PIRSF018266">
    <property type="entry name" value="FecR"/>
    <property type="match status" value="1"/>
</dbReference>
<gene>
    <name evidence="4" type="ORF">DCO56_22740</name>
</gene>
<keyword evidence="5" id="KW-1185">Reference proteome</keyword>
<organism evidence="4 5">
    <name type="scientific">Sphingobacterium athyrii</name>
    <dbReference type="NCBI Taxonomy" id="2152717"/>
    <lineage>
        <taxon>Bacteria</taxon>
        <taxon>Pseudomonadati</taxon>
        <taxon>Bacteroidota</taxon>
        <taxon>Sphingobacteriia</taxon>
        <taxon>Sphingobacteriales</taxon>
        <taxon>Sphingobacteriaceae</taxon>
        <taxon>Sphingobacterium</taxon>
    </lineage>
</organism>
<keyword evidence="1" id="KW-0812">Transmembrane</keyword>
<dbReference type="AlphaFoldDB" id="A0A363NNL3"/>
<dbReference type="RefSeq" id="WP_108636021.1">
    <property type="nucleotide sequence ID" value="NZ_QCXX01000007.1"/>
</dbReference>
<dbReference type="InterPro" id="IPR006860">
    <property type="entry name" value="FecR"/>
</dbReference>
<protein>
    <submittedName>
        <fullName evidence="4">Uncharacterized protein</fullName>
    </submittedName>
</protein>
<dbReference type="Gene3D" id="2.60.120.1440">
    <property type="match status" value="1"/>
</dbReference>
<evidence type="ECO:0000259" key="3">
    <source>
        <dbReference type="Pfam" id="PF16344"/>
    </source>
</evidence>
<keyword evidence="1" id="KW-1133">Transmembrane helix</keyword>
<dbReference type="Pfam" id="PF04773">
    <property type="entry name" value="FecR"/>
    <property type="match status" value="1"/>
</dbReference>
<dbReference type="Gene3D" id="3.55.50.30">
    <property type="match status" value="1"/>
</dbReference>
<dbReference type="InterPro" id="IPR012373">
    <property type="entry name" value="Ferrdict_sens_TM"/>
</dbReference>
<evidence type="ECO:0000313" key="4">
    <source>
        <dbReference type="EMBL" id="PUV22374.1"/>
    </source>
</evidence>
<reference evidence="4 5" key="1">
    <citation type="submission" date="2018-04" db="EMBL/GenBank/DDBJ databases">
        <title>Sphingobacterium sp. M46 Genome.</title>
        <authorList>
            <person name="Cheng J."/>
            <person name="Li Y."/>
        </authorList>
    </citation>
    <scope>NUCLEOTIDE SEQUENCE [LARGE SCALE GENOMIC DNA]</scope>
    <source>
        <strain evidence="4 5">M46</strain>
    </source>
</reference>
<sequence length="326" mass="37168">MNIENFKRIIQYYLQGKLTEGENKRVDSWYQSITDEDINPFHDTAHRHAVKDELFERLVPAVRAERKKAAQNQRFRWLSAAAAFVLLGVSALLFFRDNQSALNSGATVSETQLMQTVTKAGELREIFLPDGTSVFLNGNAQIRYDKINYGKNRTIFLDRGEAFFKVKRDTLHPFKIASGAISVAVLGTSFNVNRSHASGQVTVEVKTGRVKVFAEENGEQHILTRGKAARYSLAKKHFEIFDQHPSTVNLWTQGGMLLNNVGFDALKEIIYNRYGVVLIADNLDTDKFNYSLMIPQVESLDQVLNMICTIHQIKFRREKNEIILHK</sequence>
<dbReference type="Proteomes" id="UP000250831">
    <property type="component" value="Unassembled WGS sequence"/>
</dbReference>
<evidence type="ECO:0000313" key="5">
    <source>
        <dbReference type="Proteomes" id="UP000250831"/>
    </source>
</evidence>
<keyword evidence="1" id="KW-0472">Membrane</keyword>
<dbReference type="InterPro" id="IPR032508">
    <property type="entry name" value="FecR_C"/>
</dbReference>
<feature type="domain" description="FecR protein" evidence="2">
    <location>
        <begin position="117"/>
        <end position="211"/>
    </location>
</feature>
<dbReference type="EMBL" id="QCXX01000007">
    <property type="protein sequence ID" value="PUV22374.1"/>
    <property type="molecule type" value="Genomic_DNA"/>
</dbReference>
<dbReference type="OrthoDB" id="700427at2"/>
<dbReference type="PANTHER" id="PTHR30273">
    <property type="entry name" value="PERIPLASMIC SIGNAL SENSOR AND SIGMA FACTOR ACTIVATOR FECR-RELATED"/>
    <property type="match status" value="1"/>
</dbReference>
<feature type="domain" description="Protein FecR C-terminal" evidence="3">
    <location>
        <begin position="258"/>
        <end position="324"/>
    </location>
</feature>
<dbReference type="PANTHER" id="PTHR30273:SF2">
    <property type="entry name" value="PROTEIN FECR"/>
    <property type="match status" value="1"/>
</dbReference>
<dbReference type="Pfam" id="PF16344">
    <property type="entry name" value="FecR_C"/>
    <property type="match status" value="1"/>
</dbReference>
<feature type="transmembrane region" description="Helical" evidence="1">
    <location>
        <begin position="75"/>
        <end position="95"/>
    </location>
</feature>